<protein>
    <submittedName>
        <fullName evidence="1">Phage capsid</fullName>
    </submittedName>
</protein>
<gene>
    <name evidence="1" type="ORF">UFOVP308_40</name>
</gene>
<name>A0A6J5LSE7_9CAUD</name>
<accession>A0A6J5LSE7</accession>
<evidence type="ECO:0000313" key="1">
    <source>
        <dbReference type="EMBL" id="CAB4136652.1"/>
    </source>
</evidence>
<dbReference type="SUPFAM" id="SSF56563">
    <property type="entry name" value="Major capsid protein gp5"/>
    <property type="match status" value="1"/>
</dbReference>
<sequence>MANTAFAPNNATTVTTAANFIPEIWSDEIVASYKKNLVLANLVMKMNFKGKKGDTVHIPAPGRGNASLKGKTDAVTLIVDTADEVTVSIDKHYEYSRLIEDIAEAQALNSMRNFYTSDAGYALAKQVDTDLIQLGRSANGGTAGSARYTGGFIGGDGTTTFDYTANTNTGNASALTDAAIRRTIQRLDDNDTPMDGRFFIIPPSSRNTLMGLARYTEQAFVGDGNAIRNGEIGNLYGIPVFTSSNADHASATANYPTSGTSIARVCLMGHKDSMVLVEQVGIRSQVQYKQEYLATLFTSDTLYGVAALRKAATSGAATSSSMFALVVPT</sequence>
<organism evidence="1">
    <name type="scientific">uncultured Caudovirales phage</name>
    <dbReference type="NCBI Taxonomy" id="2100421"/>
    <lineage>
        <taxon>Viruses</taxon>
        <taxon>Duplodnaviria</taxon>
        <taxon>Heunggongvirae</taxon>
        <taxon>Uroviricota</taxon>
        <taxon>Caudoviricetes</taxon>
        <taxon>Peduoviridae</taxon>
        <taxon>Maltschvirus</taxon>
        <taxon>Maltschvirus maltsch</taxon>
    </lineage>
</organism>
<proteinExistence type="predicted"/>
<reference evidence="1" key="1">
    <citation type="submission" date="2020-04" db="EMBL/GenBank/DDBJ databases">
        <authorList>
            <person name="Chiriac C."/>
            <person name="Salcher M."/>
            <person name="Ghai R."/>
            <person name="Kavagutti S V."/>
        </authorList>
    </citation>
    <scope>NUCLEOTIDE SEQUENCE</scope>
</reference>
<dbReference type="EMBL" id="LR796319">
    <property type="protein sequence ID" value="CAB4136652.1"/>
    <property type="molecule type" value="Genomic_DNA"/>
</dbReference>